<comment type="similarity">
    <text evidence="3">Belongs to the RRG9 family.</text>
</comment>
<evidence type="ECO:0000256" key="6">
    <source>
        <dbReference type="SAM" id="MobiDB-lite"/>
    </source>
</evidence>
<feature type="region of interest" description="Disordered" evidence="6">
    <location>
        <begin position="386"/>
        <end position="449"/>
    </location>
</feature>
<dbReference type="InterPro" id="IPR010487">
    <property type="entry name" value="NGRN/Rrg9"/>
</dbReference>
<comment type="subcellular location">
    <subcellularLocation>
        <location evidence="2">Mitochondrion</location>
    </subcellularLocation>
</comment>
<evidence type="ECO:0000256" key="5">
    <source>
        <dbReference type="ARBA" id="ARBA00022946"/>
    </source>
</evidence>
<dbReference type="Proteomes" id="UP000243797">
    <property type="component" value="Unassembled WGS sequence"/>
</dbReference>
<comment type="caution">
    <text evidence="7">The sequence shown here is derived from an EMBL/GenBank/DDBJ whole genome shotgun (WGS) entry which is preliminary data.</text>
</comment>
<keyword evidence="5" id="KW-0809">Transit peptide</keyword>
<dbReference type="GO" id="GO:0005634">
    <property type="term" value="C:nucleus"/>
    <property type="evidence" value="ECO:0007669"/>
    <property type="project" value="TreeGrafter"/>
</dbReference>
<evidence type="ECO:0000313" key="8">
    <source>
        <dbReference type="Proteomes" id="UP000243797"/>
    </source>
</evidence>
<comment type="function">
    <text evidence="1">Required for respiratory activity and maintenance and expression of the mitochondrial genome.</text>
</comment>
<accession>A0A2K1QNN7</accession>
<feature type="compositionally biased region" description="Basic and acidic residues" evidence="6">
    <location>
        <begin position="272"/>
        <end position="306"/>
    </location>
</feature>
<protein>
    <recommendedName>
        <fullName evidence="4">Required for respiratory growth protein 9, mitochondrial</fullName>
    </recommendedName>
</protein>
<dbReference type="PANTHER" id="PTHR13475">
    <property type="entry name" value="NEUGRIN"/>
    <property type="match status" value="1"/>
</dbReference>
<proteinExistence type="inferred from homology"/>
<dbReference type="EMBL" id="NKHZ01000055">
    <property type="protein sequence ID" value="PNS16737.1"/>
    <property type="molecule type" value="Genomic_DNA"/>
</dbReference>
<evidence type="ECO:0000256" key="4">
    <source>
        <dbReference type="ARBA" id="ARBA00013566"/>
    </source>
</evidence>
<evidence type="ECO:0000256" key="2">
    <source>
        <dbReference type="ARBA" id="ARBA00004173"/>
    </source>
</evidence>
<dbReference type="GO" id="GO:0005739">
    <property type="term" value="C:mitochondrion"/>
    <property type="evidence" value="ECO:0007669"/>
    <property type="project" value="UniProtKB-SubCell"/>
</dbReference>
<feature type="compositionally biased region" description="Polar residues" evidence="6">
    <location>
        <begin position="174"/>
        <end position="195"/>
    </location>
</feature>
<name>A0A2K1QNN7_9PEZI</name>
<sequence>MARFVCSARVLDSFVRRTLGIDHAGVTWAVSQNPKARSARPLSTRARDQFRQSTALSLHVEASTSNKASTDSFVPIVSTASASDSDALSSVEPQGWPAPSNARPASQGCEDESDPLVDEEALQQLLLGGLERNAEDANASNHRHSHAGAGFEGGAGNPSPLAEPSEESEMQRQVAVSTEGTAHQENETTPPSSRIINRKARKLRRLEAKLEAARAALTESSAVQDKTGPAKTACSEADEIERLEGHAAGQLDGEALEIKSILQDRTHLELRQNAASERRGKLAAAKQERKAKAPARDDAKLKKAAEESPSNAGKIQEPWKVQKEALKQKFGEQGWQPRKRISPDAIAGVRSLHASDPATYSTGKLAEYFQISPEAVRRILKSKWQPDEKEAVERRERWERRGERKWSEMVEQGVRPPKKWRDMGVGRTAKGELPAWKKPPRAGGGGERWIEQRSPEELFARAAEHSAGSRPQQVPWSDRIL</sequence>
<gene>
    <name evidence="7" type="ORF">CAC42_4701</name>
</gene>
<feature type="region of interest" description="Disordered" evidence="6">
    <location>
        <begin position="136"/>
        <end position="198"/>
    </location>
</feature>
<dbReference type="PANTHER" id="PTHR13475:SF3">
    <property type="entry name" value="NEUGRIN"/>
    <property type="match status" value="1"/>
</dbReference>
<reference evidence="7 8" key="1">
    <citation type="submission" date="2017-06" db="EMBL/GenBank/DDBJ databases">
        <title>Draft genome sequence of a variant of Elsinoe murrayae.</title>
        <authorList>
            <person name="Cheng Q."/>
        </authorList>
    </citation>
    <scope>NUCLEOTIDE SEQUENCE [LARGE SCALE GENOMIC DNA]</scope>
    <source>
        <strain evidence="7 8">CQ-2017a</strain>
    </source>
</reference>
<evidence type="ECO:0000256" key="3">
    <source>
        <dbReference type="ARBA" id="ARBA00010895"/>
    </source>
</evidence>
<feature type="compositionally biased region" description="Basic and acidic residues" evidence="6">
    <location>
        <begin position="386"/>
        <end position="408"/>
    </location>
</feature>
<dbReference type="OrthoDB" id="5578174at2759"/>
<feature type="region of interest" description="Disordered" evidence="6">
    <location>
        <begin position="82"/>
        <end position="115"/>
    </location>
</feature>
<evidence type="ECO:0000256" key="1">
    <source>
        <dbReference type="ARBA" id="ARBA00003548"/>
    </source>
</evidence>
<dbReference type="InParanoid" id="A0A2K1QNN7"/>
<evidence type="ECO:0000313" key="7">
    <source>
        <dbReference type="EMBL" id="PNS16737.1"/>
    </source>
</evidence>
<dbReference type="AlphaFoldDB" id="A0A2K1QNN7"/>
<feature type="region of interest" description="Disordered" evidence="6">
    <location>
        <begin position="272"/>
        <end position="319"/>
    </location>
</feature>
<organism evidence="7 8">
    <name type="scientific">Sphaceloma murrayae</name>
    <dbReference type="NCBI Taxonomy" id="2082308"/>
    <lineage>
        <taxon>Eukaryota</taxon>
        <taxon>Fungi</taxon>
        <taxon>Dikarya</taxon>
        <taxon>Ascomycota</taxon>
        <taxon>Pezizomycotina</taxon>
        <taxon>Dothideomycetes</taxon>
        <taxon>Dothideomycetidae</taxon>
        <taxon>Myriangiales</taxon>
        <taxon>Elsinoaceae</taxon>
        <taxon>Sphaceloma</taxon>
    </lineage>
</organism>
<feature type="region of interest" description="Disordered" evidence="6">
    <location>
        <begin position="215"/>
        <end position="239"/>
    </location>
</feature>
<dbReference type="STRING" id="2082308.A0A2K1QNN7"/>
<dbReference type="Pfam" id="PF12824">
    <property type="entry name" value="MRP-L20"/>
    <property type="match status" value="1"/>
</dbReference>
<keyword evidence="8" id="KW-1185">Reference proteome</keyword>